<reference evidence="1" key="1">
    <citation type="submission" date="2021-01" db="EMBL/GenBank/DDBJ databases">
        <authorList>
            <consortium name="Genoscope - CEA"/>
            <person name="William W."/>
        </authorList>
    </citation>
    <scope>NUCLEOTIDE SEQUENCE</scope>
</reference>
<protein>
    <submittedName>
        <fullName evidence="1">(rape) hypothetical protein</fullName>
    </submittedName>
</protein>
<accession>A0A816N0N4</accession>
<proteinExistence type="predicted"/>
<dbReference type="AlphaFoldDB" id="A0A816N0N4"/>
<organism evidence="1">
    <name type="scientific">Brassica napus</name>
    <name type="common">Rape</name>
    <dbReference type="NCBI Taxonomy" id="3708"/>
    <lineage>
        <taxon>Eukaryota</taxon>
        <taxon>Viridiplantae</taxon>
        <taxon>Streptophyta</taxon>
        <taxon>Embryophyta</taxon>
        <taxon>Tracheophyta</taxon>
        <taxon>Spermatophyta</taxon>
        <taxon>Magnoliopsida</taxon>
        <taxon>eudicotyledons</taxon>
        <taxon>Gunneridae</taxon>
        <taxon>Pentapetalae</taxon>
        <taxon>rosids</taxon>
        <taxon>malvids</taxon>
        <taxon>Brassicales</taxon>
        <taxon>Brassicaceae</taxon>
        <taxon>Brassiceae</taxon>
        <taxon>Brassica</taxon>
    </lineage>
</organism>
<dbReference type="Proteomes" id="UP001295469">
    <property type="component" value="Chromosome C07"/>
</dbReference>
<sequence length="37" mass="4290">MYIRRIYTRIQIVARRNPCKAARGTMVSSIIIIIRVG</sequence>
<gene>
    <name evidence="1" type="ORF">DARMORV10_C07P51980.1</name>
</gene>
<dbReference type="EMBL" id="HG994371">
    <property type="protein sequence ID" value="CAF2026742.1"/>
    <property type="molecule type" value="Genomic_DNA"/>
</dbReference>
<evidence type="ECO:0000313" key="1">
    <source>
        <dbReference type="EMBL" id="CAF2026742.1"/>
    </source>
</evidence>
<name>A0A816N0N4_BRANA</name>